<accession>A0A3B1CPZ5</accession>
<evidence type="ECO:0000313" key="3">
    <source>
        <dbReference type="EMBL" id="VAX21025.1"/>
    </source>
</evidence>
<evidence type="ECO:0000256" key="1">
    <source>
        <dbReference type="ARBA" id="ARBA00006484"/>
    </source>
</evidence>
<dbReference type="CDD" id="cd05233">
    <property type="entry name" value="SDR_c"/>
    <property type="match status" value="1"/>
</dbReference>
<organism evidence="3">
    <name type="scientific">hydrothermal vent metagenome</name>
    <dbReference type="NCBI Taxonomy" id="652676"/>
    <lineage>
        <taxon>unclassified sequences</taxon>
        <taxon>metagenomes</taxon>
        <taxon>ecological metagenomes</taxon>
    </lineage>
</organism>
<dbReference type="Pfam" id="PF00106">
    <property type="entry name" value="adh_short"/>
    <property type="match status" value="1"/>
</dbReference>
<dbReference type="PROSITE" id="PS00061">
    <property type="entry name" value="ADH_SHORT"/>
    <property type="match status" value="1"/>
</dbReference>
<sequence length="245" mass="26475">MEKYKKTAVITGASRGIGRAIAEALTQNGYRLAMIARNQASLDELSERLGGYAIALPISADLTDLKNVETACSSILENFGTVDLLVNNAGSIYFEPSVSMPVERFEETIRLNLTAPWLMAKSLIPAMIKAGSGTVVNIVSMSARDGFKNAAAYCASKAGLSGLTRALREEFKEKGIKFCEILPGSTLTGETPEKYFKDNPEAEILLPEDVAHAVLAVALQGAHSAIRTIELTRPFNRKETPLIRP</sequence>
<reference evidence="3" key="1">
    <citation type="submission" date="2018-06" db="EMBL/GenBank/DDBJ databases">
        <authorList>
            <person name="Zhirakovskaya E."/>
        </authorList>
    </citation>
    <scope>NUCLEOTIDE SEQUENCE</scope>
</reference>
<dbReference type="PRINTS" id="PR00080">
    <property type="entry name" value="SDRFAMILY"/>
</dbReference>
<proteinExistence type="inferred from homology"/>
<dbReference type="Gene3D" id="3.40.50.720">
    <property type="entry name" value="NAD(P)-binding Rossmann-like Domain"/>
    <property type="match status" value="1"/>
</dbReference>
<comment type="similarity">
    <text evidence="1">Belongs to the short-chain dehydrogenases/reductases (SDR) family.</text>
</comment>
<dbReference type="SUPFAM" id="SSF51735">
    <property type="entry name" value="NAD(P)-binding Rossmann-fold domains"/>
    <property type="match status" value="1"/>
</dbReference>
<dbReference type="GO" id="GO:0016020">
    <property type="term" value="C:membrane"/>
    <property type="evidence" value="ECO:0007669"/>
    <property type="project" value="TreeGrafter"/>
</dbReference>
<dbReference type="PANTHER" id="PTHR44196:SF1">
    <property type="entry name" value="DEHYDROGENASE_REDUCTASE SDR FAMILY MEMBER 7B"/>
    <property type="match status" value="1"/>
</dbReference>
<evidence type="ECO:0008006" key="4">
    <source>
        <dbReference type="Google" id="ProtNLM"/>
    </source>
</evidence>
<evidence type="ECO:0000256" key="2">
    <source>
        <dbReference type="ARBA" id="ARBA00023002"/>
    </source>
</evidence>
<dbReference type="InterPro" id="IPR036291">
    <property type="entry name" value="NAD(P)-bd_dom_sf"/>
</dbReference>
<dbReference type="InterPro" id="IPR020904">
    <property type="entry name" value="Sc_DH/Rdtase_CS"/>
</dbReference>
<keyword evidence="2" id="KW-0560">Oxidoreductase</keyword>
<protein>
    <recommendedName>
        <fullName evidence="4">3-oxoacyl-[acyl-carrier-protein] reductase</fullName>
    </recommendedName>
</protein>
<name>A0A3B1CPZ5_9ZZZZ</name>
<dbReference type="PANTHER" id="PTHR44196">
    <property type="entry name" value="DEHYDROGENASE/REDUCTASE SDR FAMILY MEMBER 7B"/>
    <property type="match status" value="1"/>
</dbReference>
<gene>
    <name evidence="3" type="ORF">MNBD_NITROSPINAE03-1713</name>
</gene>
<dbReference type="AlphaFoldDB" id="A0A3B1CPZ5"/>
<dbReference type="EMBL" id="UOGB01000193">
    <property type="protein sequence ID" value="VAX21025.1"/>
    <property type="molecule type" value="Genomic_DNA"/>
</dbReference>
<dbReference type="PRINTS" id="PR00081">
    <property type="entry name" value="GDHRDH"/>
</dbReference>
<dbReference type="InterPro" id="IPR002347">
    <property type="entry name" value="SDR_fam"/>
</dbReference>
<dbReference type="GO" id="GO:0016491">
    <property type="term" value="F:oxidoreductase activity"/>
    <property type="evidence" value="ECO:0007669"/>
    <property type="project" value="UniProtKB-KW"/>
</dbReference>